<protein>
    <recommendedName>
        <fullName evidence="5">Alpha/beta hydrolase fold-3 domain-containing protein</fullName>
    </recommendedName>
</protein>
<evidence type="ECO:0000259" key="5">
    <source>
        <dbReference type="Pfam" id="PF07859"/>
    </source>
</evidence>
<evidence type="ECO:0000256" key="2">
    <source>
        <dbReference type="ARBA" id="ARBA00022801"/>
    </source>
</evidence>
<sequence length="399" mass="43193">HLRTLHIVMMGLASSCCGSSRKISPRAGRSSDGMSHRALVALMRTGAQCAPNSVPMLRLLCDTGVPGLMLRWDVRHESDHIQRSLHGNQPGAKDVLSIEWVLPSACEQGSESSEASGSTTSTSSTGAKSSRSYWSSWSLFAQRPLRSEFRRVVLYLHGGAYLLCTPGSLRGITYNMAASLNAAVCVPEYRRPPEHPVPVPMENPQQLDALLAYRHILETMPGAEIVLAGDSAGGGIAAAMLGYLRDSGLPFPSSCVLISPWTDLGGNGLENATMANEGEDYLPPSLIDFCARSARGDIHGKDWRVSPVYLEGPLHNLPPIMVVYGECELLRGQVEHFCKAWSMKGADIRPWPVEGGVHAPILFQHVWEPSQRALSEVARFVNECGSRDASPVSASLLEV</sequence>
<dbReference type="InterPro" id="IPR050300">
    <property type="entry name" value="GDXG_lipolytic_enzyme"/>
</dbReference>
<evidence type="ECO:0000256" key="3">
    <source>
        <dbReference type="PROSITE-ProRule" id="PRU10038"/>
    </source>
</evidence>
<evidence type="ECO:0000256" key="1">
    <source>
        <dbReference type="ARBA" id="ARBA00010515"/>
    </source>
</evidence>
<dbReference type="GO" id="GO:0016787">
    <property type="term" value="F:hydrolase activity"/>
    <property type="evidence" value="ECO:0007669"/>
    <property type="project" value="UniProtKB-KW"/>
</dbReference>
<evidence type="ECO:0000313" key="7">
    <source>
        <dbReference type="Proteomes" id="UP000626109"/>
    </source>
</evidence>
<gene>
    <name evidence="6" type="ORF">PGLA2088_LOCUS41735</name>
</gene>
<dbReference type="EMBL" id="CAJNNW010033971">
    <property type="protein sequence ID" value="CAE8721121.1"/>
    <property type="molecule type" value="Genomic_DNA"/>
</dbReference>
<dbReference type="Proteomes" id="UP000626109">
    <property type="component" value="Unassembled WGS sequence"/>
</dbReference>
<evidence type="ECO:0000256" key="4">
    <source>
        <dbReference type="SAM" id="MobiDB-lite"/>
    </source>
</evidence>
<dbReference type="PROSITE" id="PS01174">
    <property type="entry name" value="LIPASE_GDXG_SER"/>
    <property type="match status" value="1"/>
</dbReference>
<accession>A0A813L7C1</accession>
<feature type="active site" evidence="3">
    <location>
        <position position="231"/>
    </location>
</feature>
<name>A0A813L7C1_POLGL</name>
<dbReference type="Gene3D" id="3.40.50.1820">
    <property type="entry name" value="alpha/beta hydrolase"/>
    <property type="match status" value="1"/>
</dbReference>
<dbReference type="Pfam" id="PF07859">
    <property type="entry name" value="Abhydrolase_3"/>
    <property type="match status" value="1"/>
</dbReference>
<dbReference type="AlphaFoldDB" id="A0A813L7C1"/>
<dbReference type="InterPro" id="IPR033140">
    <property type="entry name" value="Lipase_GDXG_put_SER_AS"/>
</dbReference>
<proteinExistence type="inferred from homology"/>
<dbReference type="InterPro" id="IPR029058">
    <property type="entry name" value="AB_hydrolase_fold"/>
</dbReference>
<feature type="domain" description="Alpha/beta hydrolase fold-3" evidence="5">
    <location>
        <begin position="153"/>
        <end position="359"/>
    </location>
</feature>
<dbReference type="SUPFAM" id="SSF53474">
    <property type="entry name" value="alpha/beta-Hydrolases"/>
    <property type="match status" value="1"/>
</dbReference>
<feature type="non-terminal residue" evidence="6">
    <location>
        <position position="1"/>
    </location>
</feature>
<evidence type="ECO:0000313" key="6">
    <source>
        <dbReference type="EMBL" id="CAE8721121.1"/>
    </source>
</evidence>
<keyword evidence="2" id="KW-0378">Hydrolase</keyword>
<dbReference type="InterPro" id="IPR013094">
    <property type="entry name" value="AB_hydrolase_3"/>
</dbReference>
<dbReference type="PANTHER" id="PTHR48081">
    <property type="entry name" value="AB HYDROLASE SUPERFAMILY PROTEIN C4A8.06C"/>
    <property type="match status" value="1"/>
</dbReference>
<feature type="region of interest" description="Disordered" evidence="4">
    <location>
        <begin position="109"/>
        <end position="130"/>
    </location>
</feature>
<organism evidence="6 7">
    <name type="scientific">Polarella glacialis</name>
    <name type="common">Dinoflagellate</name>
    <dbReference type="NCBI Taxonomy" id="89957"/>
    <lineage>
        <taxon>Eukaryota</taxon>
        <taxon>Sar</taxon>
        <taxon>Alveolata</taxon>
        <taxon>Dinophyceae</taxon>
        <taxon>Suessiales</taxon>
        <taxon>Suessiaceae</taxon>
        <taxon>Polarella</taxon>
    </lineage>
</organism>
<reference evidence="6" key="1">
    <citation type="submission" date="2021-02" db="EMBL/GenBank/DDBJ databases">
        <authorList>
            <person name="Dougan E. K."/>
            <person name="Rhodes N."/>
            <person name="Thang M."/>
            <person name="Chan C."/>
        </authorList>
    </citation>
    <scope>NUCLEOTIDE SEQUENCE</scope>
</reference>
<comment type="caution">
    <text evidence="6">The sequence shown here is derived from an EMBL/GenBank/DDBJ whole genome shotgun (WGS) entry which is preliminary data.</text>
</comment>
<comment type="similarity">
    <text evidence="1">Belongs to the 'GDXG' lipolytic enzyme family.</text>
</comment>
<dbReference type="PANTHER" id="PTHR48081:SF8">
    <property type="entry name" value="ALPHA_BETA HYDROLASE FOLD-3 DOMAIN-CONTAINING PROTEIN-RELATED"/>
    <property type="match status" value="1"/>
</dbReference>